<evidence type="ECO:0008006" key="3">
    <source>
        <dbReference type="Google" id="ProtNLM"/>
    </source>
</evidence>
<organism evidence="1 2">
    <name type="scientific">Candidatus Methylomirabilis lanthanidiphila</name>
    <dbReference type="NCBI Taxonomy" id="2211376"/>
    <lineage>
        <taxon>Bacteria</taxon>
        <taxon>Candidatus Methylomirabilota</taxon>
        <taxon>Candidatus Methylomirabilia</taxon>
        <taxon>Candidatus Methylomirabilales</taxon>
        <taxon>Candidatus Methylomirabilaceae</taxon>
        <taxon>Candidatus Methylomirabilis</taxon>
    </lineage>
</organism>
<keyword evidence="2" id="KW-1185">Reference proteome</keyword>
<dbReference type="SUPFAM" id="SSF53800">
    <property type="entry name" value="Chelatase"/>
    <property type="match status" value="1"/>
</dbReference>
<evidence type="ECO:0000313" key="1">
    <source>
        <dbReference type="EMBL" id="VUZ83709.1"/>
    </source>
</evidence>
<evidence type="ECO:0000313" key="2">
    <source>
        <dbReference type="Proteomes" id="UP000334340"/>
    </source>
</evidence>
<gene>
    <name evidence="1" type="ORF">MELA_00062</name>
</gene>
<protein>
    <recommendedName>
        <fullName evidence="3">Sirohydrochlorin cobaltochelatase</fullName>
    </recommendedName>
</protein>
<dbReference type="PROSITE" id="PS51257">
    <property type="entry name" value="PROKAR_LIPOPROTEIN"/>
    <property type="match status" value="1"/>
</dbReference>
<name>A0A564ZEG3_9BACT</name>
<dbReference type="AlphaFoldDB" id="A0A564ZEG3"/>
<reference evidence="1 2" key="1">
    <citation type="submission" date="2019-07" db="EMBL/GenBank/DDBJ databases">
        <authorList>
            <person name="Cremers G."/>
        </authorList>
    </citation>
    <scope>NUCLEOTIDE SEQUENCE [LARGE SCALE GENOMIC DNA]</scope>
</reference>
<proteinExistence type="predicted"/>
<sequence>MHKLARALTVWLVVSIGIGCGLPARAVASPSPGFLVIAPDRGYLGNEEIKAAWAEFGNTHLTRLVFISLTEDYQRDVRARLEGAVAEMQREEATEIVLIPFVVSEADPHLKKARDLLANAKVRVAPVFGGSPPARQILEDRVRTLSKEPSKERLVVIGFGATSREEADAMTRELERLAVEVQETLHLADMSIAIFYAGQAPDAVRDQGNALAETTIVRAIKKTDLRTLVVPFHLGYKHTGSMRLSQKIESLLSAGAAPTTAGNSSPILSCHAGFAKRPATTSRFAGRRSELS</sequence>
<accession>A0A564ZEG3</accession>
<dbReference type="EMBL" id="CABIKM010000001">
    <property type="protein sequence ID" value="VUZ83709.1"/>
    <property type="molecule type" value="Genomic_DNA"/>
</dbReference>
<dbReference type="Proteomes" id="UP000334340">
    <property type="component" value="Unassembled WGS sequence"/>
</dbReference>